<protein>
    <submittedName>
        <fullName evidence="2">Uncharacterized protein</fullName>
    </submittedName>
</protein>
<accession>A0A7W8YBR1</accession>
<feature type="compositionally biased region" description="Basic residues" evidence="1">
    <location>
        <begin position="9"/>
        <end position="25"/>
    </location>
</feature>
<organism evidence="2 3">
    <name type="scientific">Neomicrococcus lactis</name>
    <dbReference type="NCBI Taxonomy" id="732241"/>
    <lineage>
        <taxon>Bacteria</taxon>
        <taxon>Bacillati</taxon>
        <taxon>Actinomycetota</taxon>
        <taxon>Actinomycetes</taxon>
        <taxon>Micrococcales</taxon>
        <taxon>Micrococcaceae</taxon>
        <taxon>Neomicrococcus</taxon>
    </lineage>
</organism>
<proteinExistence type="predicted"/>
<dbReference type="EMBL" id="JACHBL010000001">
    <property type="protein sequence ID" value="MBB5598586.1"/>
    <property type="molecule type" value="Genomic_DNA"/>
</dbReference>
<evidence type="ECO:0000313" key="3">
    <source>
        <dbReference type="Proteomes" id="UP000523863"/>
    </source>
</evidence>
<sequence length="49" mass="5462">MPIKDPGKHQAKKVGKTIKQKRAEKRAKASNIASTPLIETSKAARQRHQ</sequence>
<dbReference type="Proteomes" id="UP000523863">
    <property type="component" value="Unassembled WGS sequence"/>
</dbReference>
<evidence type="ECO:0000313" key="2">
    <source>
        <dbReference type="EMBL" id="MBB5598586.1"/>
    </source>
</evidence>
<feature type="region of interest" description="Disordered" evidence="1">
    <location>
        <begin position="1"/>
        <end position="49"/>
    </location>
</feature>
<dbReference type="RefSeq" id="WP_183642501.1">
    <property type="nucleotide sequence ID" value="NZ_JACHBL010000001.1"/>
</dbReference>
<name>A0A7W8YBR1_9MICC</name>
<comment type="caution">
    <text evidence="2">The sequence shown here is derived from an EMBL/GenBank/DDBJ whole genome shotgun (WGS) entry which is preliminary data.</text>
</comment>
<keyword evidence="3" id="KW-1185">Reference proteome</keyword>
<reference evidence="2 3" key="1">
    <citation type="submission" date="2020-08" db="EMBL/GenBank/DDBJ databases">
        <title>Sequencing the genomes of 1000 actinobacteria strains.</title>
        <authorList>
            <person name="Klenk H.-P."/>
        </authorList>
    </citation>
    <scope>NUCLEOTIDE SEQUENCE [LARGE SCALE GENOMIC DNA]</scope>
    <source>
        <strain evidence="2 3">DSM 23694</strain>
    </source>
</reference>
<gene>
    <name evidence="2" type="ORF">BKA12_001666</name>
</gene>
<dbReference type="AlphaFoldDB" id="A0A7W8YBR1"/>
<evidence type="ECO:0000256" key="1">
    <source>
        <dbReference type="SAM" id="MobiDB-lite"/>
    </source>
</evidence>